<dbReference type="EMBL" id="BONF01000056">
    <property type="protein sequence ID" value="GIF85989.1"/>
    <property type="molecule type" value="Genomic_DNA"/>
</dbReference>
<gene>
    <name evidence="2" type="ORF">Cba03nite_73380</name>
</gene>
<dbReference type="InterPro" id="IPR036388">
    <property type="entry name" value="WH-like_DNA-bd_sf"/>
</dbReference>
<comment type="caution">
    <text evidence="2">The sequence shown here is derived from an EMBL/GenBank/DDBJ whole genome shotgun (WGS) entry which is preliminary data.</text>
</comment>
<organism evidence="2 3">
    <name type="scientific">Catellatospora bangladeshensis</name>
    <dbReference type="NCBI Taxonomy" id="310355"/>
    <lineage>
        <taxon>Bacteria</taxon>
        <taxon>Bacillati</taxon>
        <taxon>Actinomycetota</taxon>
        <taxon>Actinomycetes</taxon>
        <taxon>Micromonosporales</taxon>
        <taxon>Micromonosporaceae</taxon>
        <taxon>Catellatospora</taxon>
    </lineage>
</organism>
<evidence type="ECO:0000259" key="1">
    <source>
        <dbReference type="Pfam" id="PF02384"/>
    </source>
</evidence>
<dbReference type="Gene3D" id="1.10.10.10">
    <property type="entry name" value="Winged helix-like DNA-binding domain superfamily/Winged helix DNA-binding domain"/>
    <property type="match status" value="1"/>
</dbReference>
<dbReference type="InterPro" id="IPR003356">
    <property type="entry name" value="DNA_methylase_A-5"/>
</dbReference>
<dbReference type="InterPro" id="IPR052916">
    <property type="entry name" value="Type-I_RE_MTase_Subunit"/>
</dbReference>
<keyword evidence="2" id="KW-0378">Hydrolase</keyword>
<dbReference type="AlphaFoldDB" id="A0A8J3JZR6"/>
<dbReference type="GO" id="GO:0008170">
    <property type="term" value="F:N-methyltransferase activity"/>
    <property type="evidence" value="ECO:0007669"/>
    <property type="project" value="InterPro"/>
</dbReference>
<name>A0A8J3JZR6_9ACTN</name>
<evidence type="ECO:0000313" key="2">
    <source>
        <dbReference type="EMBL" id="GIF85989.1"/>
    </source>
</evidence>
<sequence length="587" mass="62189">MESGAEVTAVEIARLAGVGRAAVSNWRRRFADFPQPTGGTAASPAFRLSDVEAWLIAHDRLPEPTGADRLWRALRHGSADPDGDLPVLARVLLSSWRTPAEARRHAAVLAVADEMGVGTALAAVADRYAEVRARRGVVATSAQVAALMCELAQVAGQTVLDPACRSGVLLAAAVAHGAAVVAGQDPDADHVTIAQARLHGAAVPAEVRAGGLGADAYPELRADVVLCDPPGGGRWGHDELGEDPRWAYGVPPRGEGELAWVQHALARLRPGGTAVLLLPPGVAQRPAGRRIRRELLRQGALRALITLPAGVTPPHNTRLQLWLLRRPDTAHRAREVLLVEAAGLWDETRAAVLAAVRAYEAGQALPEELAGRAVVREAVELSDEDVDLTPARHIPAEQALVTADLIVRRRDELVDLLRRLPVTVPPVTPGGGEPPAAQITVGDLVKKGLVALNTDPATVVRPGDVLVPSIGPRVKVRVAGPADDGRPLGAQMFLLRTRAGYVDPWCFAGFLVAQANLRRMTSPGSVPRVDVRKAHLPRLPLTTQLAYAGHFRRLREFEDALWLAATAGEEVARMVGEGLVAGTLGSG</sequence>
<dbReference type="Proteomes" id="UP000601223">
    <property type="component" value="Unassembled WGS sequence"/>
</dbReference>
<dbReference type="PRINTS" id="PR00507">
    <property type="entry name" value="N12N6MTFRASE"/>
</dbReference>
<dbReference type="Pfam" id="PF02384">
    <property type="entry name" value="N6_Mtase"/>
    <property type="match status" value="1"/>
</dbReference>
<feature type="domain" description="DNA methylase adenine-specific" evidence="1">
    <location>
        <begin position="126"/>
        <end position="348"/>
    </location>
</feature>
<dbReference type="Gene3D" id="3.40.50.150">
    <property type="entry name" value="Vaccinia Virus protein VP39"/>
    <property type="match status" value="1"/>
</dbReference>
<reference evidence="2 3" key="1">
    <citation type="submission" date="2021-01" db="EMBL/GenBank/DDBJ databases">
        <title>Whole genome shotgun sequence of Catellatospora bangladeshensis NBRC 107357.</title>
        <authorList>
            <person name="Komaki H."/>
            <person name="Tamura T."/>
        </authorList>
    </citation>
    <scope>NUCLEOTIDE SEQUENCE [LARGE SCALE GENOMIC DNA]</scope>
    <source>
        <strain evidence="2 3">NBRC 107357</strain>
    </source>
</reference>
<keyword evidence="2" id="KW-0255">Endonuclease</keyword>
<dbReference type="PANTHER" id="PTHR42998:SF1">
    <property type="entry name" value="TYPE I RESTRICTION ENZYME HINDI METHYLASE SUBUNIT"/>
    <property type="match status" value="1"/>
</dbReference>
<dbReference type="InterPro" id="IPR029063">
    <property type="entry name" value="SAM-dependent_MTases_sf"/>
</dbReference>
<accession>A0A8J3JZR6</accession>
<protein>
    <submittedName>
        <fullName evidence="2">Type II restriction endonuclease subunit M</fullName>
    </submittedName>
</protein>
<proteinExistence type="predicted"/>
<dbReference type="RefSeq" id="WP_203756650.1">
    <property type="nucleotide sequence ID" value="NZ_BONF01000056.1"/>
</dbReference>
<dbReference type="PANTHER" id="PTHR42998">
    <property type="entry name" value="TYPE I RESTRICTION ENZYME HINDVIIP M PROTEIN-RELATED"/>
    <property type="match status" value="1"/>
</dbReference>
<dbReference type="GO" id="GO:0003677">
    <property type="term" value="F:DNA binding"/>
    <property type="evidence" value="ECO:0007669"/>
    <property type="project" value="InterPro"/>
</dbReference>
<evidence type="ECO:0000313" key="3">
    <source>
        <dbReference type="Proteomes" id="UP000601223"/>
    </source>
</evidence>
<keyword evidence="3" id="KW-1185">Reference proteome</keyword>
<keyword evidence="2" id="KW-0540">Nuclease</keyword>
<dbReference type="SUPFAM" id="SSF53335">
    <property type="entry name" value="S-adenosyl-L-methionine-dependent methyltransferases"/>
    <property type="match status" value="1"/>
</dbReference>
<dbReference type="GO" id="GO:0004519">
    <property type="term" value="F:endonuclease activity"/>
    <property type="evidence" value="ECO:0007669"/>
    <property type="project" value="UniProtKB-KW"/>
</dbReference>